<dbReference type="RefSeq" id="WP_218606083.1">
    <property type="nucleotide sequence ID" value="NZ_JADQDJ010000504.1"/>
</dbReference>
<dbReference type="EMBL" id="JADQDK010000001">
    <property type="protein sequence ID" value="MBW0134418.1"/>
    <property type="molecule type" value="Genomic_DNA"/>
</dbReference>
<keyword evidence="3" id="KW-1185">Reference proteome</keyword>
<evidence type="ECO:0000313" key="3">
    <source>
        <dbReference type="Proteomes" id="UP000694287"/>
    </source>
</evidence>
<evidence type="ECO:0000256" key="1">
    <source>
        <dbReference type="SAM" id="SignalP"/>
    </source>
</evidence>
<feature type="chain" id="PRO_5047527482" evidence="1">
    <location>
        <begin position="30"/>
        <end position="82"/>
    </location>
</feature>
<protein>
    <submittedName>
        <fullName evidence="2">Uncharacterized protein</fullName>
    </submittedName>
</protein>
<comment type="caution">
    <text evidence="2">The sequence shown here is derived from an EMBL/GenBank/DDBJ whole genome shotgun (WGS) entry which is preliminary data.</text>
</comment>
<feature type="signal peptide" evidence="1">
    <location>
        <begin position="1"/>
        <end position="29"/>
    </location>
</feature>
<organism evidence="2 3">
    <name type="scientific">Pseudonocardia abyssalis</name>
    <dbReference type="NCBI Taxonomy" id="2792008"/>
    <lineage>
        <taxon>Bacteria</taxon>
        <taxon>Bacillati</taxon>
        <taxon>Actinomycetota</taxon>
        <taxon>Actinomycetes</taxon>
        <taxon>Pseudonocardiales</taxon>
        <taxon>Pseudonocardiaceae</taxon>
        <taxon>Pseudonocardia</taxon>
    </lineage>
</organism>
<dbReference type="InterPro" id="IPR006311">
    <property type="entry name" value="TAT_signal"/>
</dbReference>
<keyword evidence="1" id="KW-0732">Signal</keyword>
<gene>
    <name evidence="2" type="ORF">I4I81_09125</name>
</gene>
<proteinExistence type="predicted"/>
<evidence type="ECO:0000313" key="2">
    <source>
        <dbReference type="EMBL" id="MBW0134418.1"/>
    </source>
</evidence>
<sequence>MTTRTVRRLLVVATIAGAAAVLSAGPAVAAGDSADHDCAGSAIRVAATQVPDFGRVVAAGAHLQVVDNAGYANCDQPPRRNP</sequence>
<dbReference type="Proteomes" id="UP000694287">
    <property type="component" value="Unassembled WGS sequence"/>
</dbReference>
<dbReference type="PROSITE" id="PS51318">
    <property type="entry name" value="TAT"/>
    <property type="match status" value="1"/>
</dbReference>
<name>A0ABS6UQ79_9PSEU</name>
<accession>A0ABS6UQ79</accession>
<reference evidence="2 3" key="1">
    <citation type="submission" date="2020-11" db="EMBL/GenBank/DDBJ databases">
        <title>Pseudonocardia abyssalis sp. nov. and Pseudonocardia oceani sp. nov., description and phylogenomic analysis of two novel actinomycetes isolated from the deep Southern Ocean.</title>
        <authorList>
            <person name="Parra J."/>
        </authorList>
    </citation>
    <scope>NUCLEOTIDE SEQUENCE [LARGE SCALE GENOMIC DNA]</scope>
    <source>
        <strain evidence="2 3">KRD-168</strain>
    </source>
</reference>